<dbReference type="PANTHER" id="PTHR48012:SF10">
    <property type="entry name" value="FI20177P1"/>
    <property type="match status" value="1"/>
</dbReference>
<dbReference type="CDD" id="cd06612">
    <property type="entry name" value="STKc_MST1_2"/>
    <property type="match status" value="1"/>
</dbReference>
<dbReference type="PROSITE" id="PS00107">
    <property type="entry name" value="PROTEIN_KINASE_ATP"/>
    <property type="match status" value="1"/>
</dbReference>
<dbReference type="GO" id="GO:0005737">
    <property type="term" value="C:cytoplasm"/>
    <property type="evidence" value="ECO:0007669"/>
    <property type="project" value="TreeGrafter"/>
</dbReference>
<protein>
    <recommendedName>
        <fullName evidence="2">non-specific serine/threonine protein kinase</fullName>
        <ecNumber evidence="2">2.7.11.1</ecNumber>
    </recommendedName>
</protein>
<evidence type="ECO:0000256" key="5">
    <source>
        <dbReference type="ARBA" id="ARBA00022741"/>
    </source>
</evidence>
<evidence type="ECO:0000256" key="9">
    <source>
        <dbReference type="ARBA" id="ARBA00048679"/>
    </source>
</evidence>
<dbReference type="SMART" id="SM00220">
    <property type="entry name" value="S_TKc"/>
    <property type="match status" value="1"/>
</dbReference>
<dbReference type="InterPro" id="IPR050629">
    <property type="entry name" value="STE20/SPS1-PAK"/>
</dbReference>
<keyword evidence="6" id="KW-0418">Kinase</keyword>
<keyword evidence="7 10" id="KW-0067">ATP-binding</keyword>
<gene>
    <name evidence="13" type="ORF">GTHE00462_LOCUS11490</name>
</gene>
<comment type="catalytic activity">
    <reaction evidence="9">
        <text>L-seryl-[protein] + ATP = O-phospho-L-seryl-[protein] + ADP + H(+)</text>
        <dbReference type="Rhea" id="RHEA:17989"/>
        <dbReference type="Rhea" id="RHEA-COMP:9863"/>
        <dbReference type="Rhea" id="RHEA-COMP:11604"/>
        <dbReference type="ChEBI" id="CHEBI:15378"/>
        <dbReference type="ChEBI" id="CHEBI:29999"/>
        <dbReference type="ChEBI" id="CHEBI:30616"/>
        <dbReference type="ChEBI" id="CHEBI:83421"/>
        <dbReference type="ChEBI" id="CHEBI:456216"/>
        <dbReference type="EC" id="2.7.11.1"/>
    </reaction>
</comment>
<keyword evidence="5 10" id="KW-0547">Nucleotide-binding</keyword>
<accession>A0A7S4NJ01</accession>
<dbReference type="InterPro" id="IPR011009">
    <property type="entry name" value="Kinase-like_dom_sf"/>
</dbReference>
<evidence type="ECO:0000256" key="7">
    <source>
        <dbReference type="ARBA" id="ARBA00022840"/>
    </source>
</evidence>
<evidence type="ECO:0000256" key="3">
    <source>
        <dbReference type="ARBA" id="ARBA00022527"/>
    </source>
</evidence>
<evidence type="ECO:0000313" key="13">
    <source>
        <dbReference type="EMBL" id="CAE2291892.1"/>
    </source>
</evidence>
<feature type="compositionally biased region" description="Polar residues" evidence="11">
    <location>
        <begin position="301"/>
        <end position="311"/>
    </location>
</feature>
<evidence type="ECO:0000256" key="11">
    <source>
        <dbReference type="SAM" id="MobiDB-lite"/>
    </source>
</evidence>
<feature type="region of interest" description="Disordered" evidence="11">
    <location>
        <begin position="505"/>
        <end position="553"/>
    </location>
</feature>
<dbReference type="GO" id="GO:0004674">
    <property type="term" value="F:protein serine/threonine kinase activity"/>
    <property type="evidence" value="ECO:0007669"/>
    <property type="project" value="UniProtKB-KW"/>
</dbReference>
<keyword evidence="4" id="KW-0808">Transferase</keyword>
<dbReference type="InterPro" id="IPR017441">
    <property type="entry name" value="Protein_kinase_ATP_BS"/>
</dbReference>
<dbReference type="Gene3D" id="1.10.510.10">
    <property type="entry name" value="Transferase(Phosphotransferase) domain 1"/>
    <property type="match status" value="1"/>
</dbReference>
<evidence type="ECO:0000256" key="2">
    <source>
        <dbReference type="ARBA" id="ARBA00012513"/>
    </source>
</evidence>
<feature type="domain" description="Protein kinase" evidence="12">
    <location>
        <begin position="22"/>
        <end position="273"/>
    </location>
</feature>
<comment type="catalytic activity">
    <reaction evidence="8">
        <text>L-threonyl-[protein] + ATP = O-phospho-L-threonyl-[protein] + ADP + H(+)</text>
        <dbReference type="Rhea" id="RHEA:46608"/>
        <dbReference type="Rhea" id="RHEA-COMP:11060"/>
        <dbReference type="Rhea" id="RHEA-COMP:11605"/>
        <dbReference type="ChEBI" id="CHEBI:15378"/>
        <dbReference type="ChEBI" id="CHEBI:30013"/>
        <dbReference type="ChEBI" id="CHEBI:30616"/>
        <dbReference type="ChEBI" id="CHEBI:61977"/>
        <dbReference type="ChEBI" id="CHEBI:456216"/>
        <dbReference type="EC" id="2.7.11.1"/>
    </reaction>
</comment>
<dbReference type="EC" id="2.7.11.1" evidence="2"/>
<evidence type="ECO:0000259" key="12">
    <source>
        <dbReference type="PROSITE" id="PS50011"/>
    </source>
</evidence>
<evidence type="ECO:0000256" key="10">
    <source>
        <dbReference type="PROSITE-ProRule" id="PRU10141"/>
    </source>
</evidence>
<feature type="binding site" evidence="10">
    <location>
        <position position="51"/>
    </location>
    <ligand>
        <name>ATP</name>
        <dbReference type="ChEBI" id="CHEBI:30616"/>
    </ligand>
</feature>
<sequence length="646" mass="70470">MEEQRQEDDLSTASDVDPAEFLNLQEKIGEGSFGSVYRAIDNKTGQNVAVKILPSDSDMSPLEREIEILKQCDSPYIVRYLGSYIKDNDLWISMEYCNAGSVSDVMEAMNITLDEDQISSICRAALCGLEYLHGQRKIHRDIKAANIMLNDKGEAKLADFGVAARYSSTYSKRNTVVGTPFWMAPEVIQMADYDGLADIWSLGITAIEMAEGAPPRADMHPFRAIFLIPKSEPPTLKEPERWSPEFNEFLSMCLEKDPSLRPNPTHLLQHPFVKKGENKHNLLASLVQDGLAAINKWRLQPNEQSGSMDSSNLKDQESGRRISVESEEEGSTCIIHDINRFGDGDTGTVVFKEQEMVKKDDSSGEQVGTMILKNLPQEEVEMDGTVVFKPLQPKALDSHVASGTQEQTNQKMSEEAKEKVAATADQGAEDDYSTGTVIIKNLPKEATKEEGAEDDVDKAGTVIFKESKGGGEGLQAAEAAGDTGTFIFKDVAVASHIGKELDDEAAAQAASISETSQGPSSSSEASGAASGVQQAADESVTAPAATEAEAGDDPLNFSVTFSPFFADFEELDIVEVGDLEVMENVLAGKDGDITSKAELARRVNLLEQELQAKVAGLRQLYEEKARLLRASYENSRTNVPNAEKEK</sequence>
<dbReference type="EMBL" id="HBKN01014767">
    <property type="protein sequence ID" value="CAE2291892.1"/>
    <property type="molecule type" value="Transcribed_RNA"/>
</dbReference>
<dbReference type="PANTHER" id="PTHR48012">
    <property type="entry name" value="STERILE20-LIKE KINASE, ISOFORM B-RELATED"/>
    <property type="match status" value="1"/>
</dbReference>
<proteinExistence type="inferred from homology"/>
<dbReference type="GO" id="GO:0005524">
    <property type="term" value="F:ATP binding"/>
    <property type="evidence" value="ECO:0007669"/>
    <property type="project" value="UniProtKB-UniRule"/>
</dbReference>
<feature type="compositionally biased region" description="Basic and acidic residues" evidence="11">
    <location>
        <begin position="312"/>
        <end position="324"/>
    </location>
</feature>
<evidence type="ECO:0000256" key="1">
    <source>
        <dbReference type="ARBA" id="ARBA00008874"/>
    </source>
</evidence>
<keyword evidence="3" id="KW-0723">Serine/threonine-protein kinase</keyword>
<dbReference type="PROSITE" id="PS50011">
    <property type="entry name" value="PROTEIN_KINASE_DOM"/>
    <property type="match status" value="1"/>
</dbReference>
<evidence type="ECO:0000256" key="4">
    <source>
        <dbReference type="ARBA" id="ARBA00022679"/>
    </source>
</evidence>
<feature type="region of interest" description="Disordered" evidence="11">
    <location>
        <begin position="300"/>
        <end position="329"/>
    </location>
</feature>
<dbReference type="FunFam" id="1.10.510.10:FF:001091">
    <property type="entry name" value="STE family protein kinase"/>
    <property type="match status" value="1"/>
</dbReference>
<name>A0A7S4NJ01_GUITH</name>
<dbReference type="AlphaFoldDB" id="A0A7S4NJ01"/>
<dbReference type="InterPro" id="IPR000719">
    <property type="entry name" value="Prot_kinase_dom"/>
</dbReference>
<evidence type="ECO:0000256" key="8">
    <source>
        <dbReference type="ARBA" id="ARBA00047899"/>
    </source>
</evidence>
<dbReference type="Pfam" id="PF00069">
    <property type="entry name" value="Pkinase"/>
    <property type="match status" value="1"/>
</dbReference>
<reference evidence="13" key="1">
    <citation type="submission" date="2021-01" db="EMBL/GenBank/DDBJ databases">
        <authorList>
            <person name="Corre E."/>
            <person name="Pelletier E."/>
            <person name="Niang G."/>
            <person name="Scheremetjew M."/>
            <person name="Finn R."/>
            <person name="Kale V."/>
            <person name="Holt S."/>
            <person name="Cochrane G."/>
            <person name="Meng A."/>
            <person name="Brown T."/>
            <person name="Cohen L."/>
        </authorList>
    </citation>
    <scope>NUCLEOTIDE SEQUENCE</scope>
    <source>
        <strain evidence="13">CCMP 2712</strain>
    </source>
</reference>
<organism evidence="13">
    <name type="scientific">Guillardia theta</name>
    <name type="common">Cryptophyte</name>
    <name type="synonym">Cryptomonas phi</name>
    <dbReference type="NCBI Taxonomy" id="55529"/>
    <lineage>
        <taxon>Eukaryota</taxon>
        <taxon>Cryptophyceae</taxon>
        <taxon>Pyrenomonadales</taxon>
        <taxon>Geminigeraceae</taxon>
        <taxon>Guillardia</taxon>
    </lineage>
</organism>
<feature type="compositionally biased region" description="Low complexity" evidence="11">
    <location>
        <begin position="511"/>
        <end position="536"/>
    </location>
</feature>
<dbReference type="SUPFAM" id="SSF56112">
    <property type="entry name" value="Protein kinase-like (PK-like)"/>
    <property type="match status" value="1"/>
</dbReference>
<comment type="similarity">
    <text evidence="1">Belongs to the protein kinase superfamily. STE Ser/Thr protein kinase family. STE20 subfamily.</text>
</comment>
<evidence type="ECO:0000256" key="6">
    <source>
        <dbReference type="ARBA" id="ARBA00022777"/>
    </source>
</evidence>